<dbReference type="PANTHER" id="PTHR43900">
    <property type="entry name" value="GLUTATHIONE S-TRANSFERASE RHO"/>
    <property type="match status" value="1"/>
</dbReference>
<dbReference type="EC" id="2.5.1.18" evidence="2"/>
<keyword evidence="3" id="KW-0808">Transferase</keyword>
<dbReference type="GO" id="GO:0004364">
    <property type="term" value="F:glutathione transferase activity"/>
    <property type="evidence" value="ECO:0007669"/>
    <property type="project" value="UniProtKB-EC"/>
</dbReference>
<reference evidence="6 7" key="1">
    <citation type="journal article" date="2023" name="BMC Biotechnol.">
        <title>Vitis rotundifolia cv Carlos genome sequencing.</title>
        <authorList>
            <person name="Huff M."/>
            <person name="Hulse-Kemp A."/>
            <person name="Scheffler B."/>
            <person name="Youngblood R."/>
            <person name="Simpson S."/>
            <person name="Babiker E."/>
            <person name="Staton M."/>
        </authorList>
    </citation>
    <scope>NUCLEOTIDE SEQUENCE [LARGE SCALE GENOMIC DNA]</scope>
    <source>
        <tissue evidence="6">Leaf</tissue>
    </source>
</reference>
<sequence>MATPVKVYGPPMSTAVSRVLACLLEKDVNFQLIPVDMSKGEHKKPDYLKIQPFGQVPSFQDESISLFGNYPLPHNLFFLSDSIFFVFF</sequence>
<evidence type="ECO:0000256" key="1">
    <source>
        <dbReference type="ARBA" id="ARBA00010128"/>
    </source>
</evidence>
<comment type="similarity">
    <text evidence="1">Belongs to the GST superfamily. Phi family.</text>
</comment>
<dbReference type="GO" id="GO:0005737">
    <property type="term" value="C:cytoplasm"/>
    <property type="evidence" value="ECO:0007669"/>
    <property type="project" value="TreeGrafter"/>
</dbReference>
<name>A0AA38YMX9_VITRO</name>
<dbReference type="SUPFAM" id="SSF52833">
    <property type="entry name" value="Thioredoxin-like"/>
    <property type="match status" value="1"/>
</dbReference>
<dbReference type="Pfam" id="PF02798">
    <property type="entry name" value="GST_N"/>
    <property type="match status" value="1"/>
</dbReference>
<evidence type="ECO:0000313" key="6">
    <source>
        <dbReference type="EMBL" id="KAJ9673428.1"/>
    </source>
</evidence>
<evidence type="ECO:0000313" key="7">
    <source>
        <dbReference type="Proteomes" id="UP001168098"/>
    </source>
</evidence>
<dbReference type="GO" id="GO:0006749">
    <property type="term" value="P:glutathione metabolic process"/>
    <property type="evidence" value="ECO:0007669"/>
    <property type="project" value="TreeGrafter"/>
</dbReference>
<dbReference type="Gene3D" id="3.40.30.10">
    <property type="entry name" value="Glutaredoxin"/>
    <property type="match status" value="1"/>
</dbReference>
<evidence type="ECO:0000256" key="3">
    <source>
        <dbReference type="ARBA" id="ARBA00022679"/>
    </source>
</evidence>
<evidence type="ECO:0000256" key="4">
    <source>
        <dbReference type="ARBA" id="ARBA00047960"/>
    </source>
</evidence>
<dbReference type="GO" id="GO:0043295">
    <property type="term" value="F:glutathione binding"/>
    <property type="evidence" value="ECO:0007669"/>
    <property type="project" value="TreeGrafter"/>
</dbReference>
<organism evidence="6 7">
    <name type="scientific">Vitis rotundifolia</name>
    <name type="common">Muscadine grape</name>
    <dbReference type="NCBI Taxonomy" id="103349"/>
    <lineage>
        <taxon>Eukaryota</taxon>
        <taxon>Viridiplantae</taxon>
        <taxon>Streptophyta</taxon>
        <taxon>Embryophyta</taxon>
        <taxon>Tracheophyta</taxon>
        <taxon>Spermatophyta</taxon>
        <taxon>Magnoliopsida</taxon>
        <taxon>eudicotyledons</taxon>
        <taxon>Gunneridae</taxon>
        <taxon>Pentapetalae</taxon>
        <taxon>rosids</taxon>
        <taxon>Vitales</taxon>
        <taxon>Vitaceae</taxon>
        <taxon>Viteae</taxon>
        <taxon>Vitis</taxon>
    </lineage>
</organism>
<keyword evidence="7" id="KW-1185">Reference proteome</keyword>
<protein>
    <recommendedName>
        <fullName evidence="2">glutathione transferase</fullName>
        <ecNumber evidence="2">2.5.1.18</ecNumber>
    </recommendedName>
</protein>
<dbReference type="PANTHER" id="PTHR43900:SF96">
    <property type="entry name" value="GLUTATHIONE TRANSFERASE"/>
    <property type="match status" value="1"/>
</dbReference>
<accession>A0AA38YMX9</accession>
<dbReference type="PROSITE" id="PS50404">
    <property type="entry name" value="GST_NTER"/>
    <property type="match status" value="1"/>
</dbReference>
<proteinExistence type="inferred from homology"/>
<dbReference type="EMBL" id="JARBHA010000018">
    <property type="protein sequence ID" value="KAJ9673428.1"/>
    <property type="molecule type" value="Genomic_DNA"/>
</dbReference>
<comment type="caution">
    <text evidence="6">The sequence shown here is derived from an EMBL/GenBank/DDBJ whole genome shotgun (WGS) entry which is preliminary data.</text>
</comment>
<dbReference type="InterPro" id="IPR004045">
    <property type="entry name" value="Glutathione_S-Trfase_N"/>
</dbReference>
<dbReference type="FunFam" id="3.40.30.10:FF:000016">
    <property type="entry name" value="Glutathione S-transferase F2"/>
    <property type="match status" value="1"/>
</dbReference>
<feature type="domain" description="GST N-terminal" evidence="5">
    <location>
        <begin position="3"/>
        <end position="88"/>
    </location>
</feature>
<comment type="catalytic activity">
    <reaction evidence="4">
        <text>RX + glutathione = an S-substituted glutathione + a halide anion + H(+)</text>
        <dbReference type="Rhea" id="RHEA:16437"/>
        <dbReference type="ChEBI" id="CHEBI:15378"/>
        <dbReference type="ChEBI" id="CHEBI:16042"/>
        <dbReference type="ChEBI" id="CHEBI:17792"/>
        <dbReference type="ChEBI" id="CHEBI:57925"/>
        <dbReference type="ChEBI" id="CHEBI:90779"/>
        <dbReference type="EC" id="2.5.1.18"/>
    </reaction>
</comment>
<gene>
    <name evidence="6" type="ORF">PVL29_023160</name>
</gene>
<dbReference type="AlphaFoldDB" id="A0AA38YMX9"/>
<evidence type="ECO:0000256" key="2">
    <source>
        <dbReference type="ARBA" id="ARBA00012452"/>
    </source>
</evidence>
<evidence type="ECO:0000259" key="5">
    <source>
        <dbReference type="PROSITE" id="PS50404"/>
    </source>
</evidence>
<dbReference type="Proteomes" id="UP001168098">
    <property type="component" value="Unassembled WGS sequence"/>
</dbReference>
<dbReference type="InterPro" id="IPR036249">
    <property type="entry name" value="Thioredoxin-like_sf"/>
</dbReference>